<feature type="compositionally biased region" description="Low complexity" evidence="1">
    <location>
        <begin position="37"/>
        <end position="48"/>
    </location>
</feature>
<evidence type="ECO:0000256" key="1">
    <source>
        <dbReference type="SAM" id="MobiDB-lite"/>
    </source>
</evidence>
<evidence type="ECO:0000313" key="3">
    <source>
        <dbReference type="Proteomes" id="UP000054516"/>
    </source>
</evidence>
<organism evidence="2">
    <name type="scientific">Rosellinia necatrix</name>
    <name type="common">White root-rot fungus</name>
    <dbReference type="NCBI Taxonomy" id="77044"/>
    <lineage>
        <taxon>Eukaryota</taxon>
        <taxon>Fungi</taxon>
        <taxon>Dikarya</taxon>
        <taxon>Ascomycota</taxon>
        <taxon>Pezizomycotina</taxon>
        <taxon>Sordariomycetes</taxon>
        <taxon>Xylariomycetidae</taxon>
        <taxon>Xylariales</taxon>
        <taxon>Xylariaceae</taxon>
        <taxon>Rosellinia</taxon>
    </lineage>
</organism>
<accession>A0A1S8AA68</accession>
<name>A0A1S8AA68_ROSNE</name>
<dbReference type="AlphaFoldDB" id="A0A1S8AA68"/>
<evidence type="ECO:0000313" key="2">
    <source>
        <dbReference type="EMBL" id="GAW26923.1"/>
    </source>
</evidence>
<dbReference type="Proteomes" id="UP000054516">
    <property type="component" value="Unassembled WGS sequence"/>
</dbReference>
<feature type="region of interest" description="Disordered" evidence="1">
    <location>
        <begin position="1"/>
        <end position="56"/>
    </location>
</feature>
<feature type="compositionally biased region" description="Basic and acidic residues" evidence="1">
    <location>
        <begin position="1"/>
        <end position="10"/>
    </location>
</feature>
<protein>
    <submittedName>
        <fullName evidence="2">Uncharacterized protein</fullName>
    </submittedName>
</protein>
<sequence>MSSDENKIRASTDTTNSGSRPPIPSACASLKDKDNFNTDTASNTDATDVPQYKYPQ</sequence>
<keyword evidence="3" id="KW-1185">Reference proteome</keyword>
<dbReference type="EMBL" id="DF977501">
    <property type="protein sequence ID" value="GAW26923.1"/>
    <property type="molecule type" value="Genomic_DNA"/>
</dbReference>
<reference evidence="2" key="1">
    <citation type="submission" date="2016-03" db="EMBL/GenBank/DDBJ databases">
        <title>Draft genome sequence of Rosellinia necatrix.</title>
        <authorList>
            <person name="Kanematsu S."/>
        </authorList>
    </citation>
    <scope>NUCLEOTIDE SEQUENCE [LARGE SCALE GENOMIC DNA]</scope>
    <source>
        <strain evidence="2">W97</strain>
    </source>
</reference>
<gene>
    <name evidence="2" type="ORF">SAMD00023353_5600610</name>
</gene>
<proteinExistence type="predicted"/>